<organism evidence="2 3">
    <name type="scientific">Toxocara canis</name>
    <name type="common">Canine roundworm</name>
    <dbReference type="NCBI Taxonomy" id="6265"/>
    <lineage>
        <taxon>Eukaryota</taxon>
        <taxon>Metazoa</taxon>
        <taxon>Ecdysozoa</taxon>
        <taxon>Nematoda</taxon>
        <taxon>Chromadorea</taxon>
        <taxon>Rhabditida</taxon>
        <taxon>Spirurina</taxon>
        <taxon>Ascaridomorpha</taxon>
        <taxon>Ascaridoidea</taxon>
        <taxon>Toxocaridae</taxon>
        <taxon>Toxocara</taxon>
    </lineage>
</organism>
<evidence type="ECO:0000313" key="2">
    <source>
        <dbReference type="EMBL" id="KHN74713.1"/>
    </source>
</evidence>
<keyword evidence="1" id="KW-0472">Membrane</keyword>
<dbReference type="EMBL" id="JPKZ01002848">
    <property type="protein sequence ID" value="KHN74713.1"/>
    <property type="molecule type" value="Genomic_DNA"/>
</dbReference>
<accession>A0A0B2UYY8</accession>
<feature type="transmembrane region" description="Helical" evidence="1">
    <location>
        <begin position="12"/>
        <end position="32"/>
    </location>
</feature>
<reference evidence="2 3" key="1">
    <citation type="submission" date="2014-11" db="EMBL/GenBank/DDBJ databases">
        <title>Genetic blueprint of the zoonotic pathogen Toxocara canis.</title>
        <authorList>
            <person name="Zhu X.-Q."/>
            <person name="Korhonen P.K."/>
            <person name="Cai H."/>
            <person name="Young N.D."/>
            <person name="Nejsum P."/>
            <person name="von Samson-Himmelstjerna G."/>
            <person name="Boag P.R."/>
            <person name="Tan P."/>
            <person name="Li Q."/>
            <person name="Min J."/>
            <person name="Yang Y."/>
            <person name="Wang X."/>
            <person name="Fang X."/>
            <person name="Hall R.S."/>
            <person name="Hofmann A."/>
            <person name="Sternberg P.W."/>
            <person name="Jex A.R."/>
            <person name="Gasser R.B."/>
        </authorList>
    </citation>
    <scope>NUCLEOTIDE SEQUENCE [LARGE SCALE GENOMIC DNA]</scope>
    <source>
        <strain evidence="2">PN_DK_2014</strain>
    </source>
</reference>
<evidence type="ECO:0000256" key="1">
    <source>
        <dbReference type="SAM" id="Phobius"/>
    </source>
</evidence>
<comment type="caution">
    <text evidence="2">The sequence shown here is derived from an EMBL/GenBank/DDBJ whole genome shotgun (WGS) entry which is preliminary data.</text>
</comment>
<proteinExistence type="predicted"/>
<gene>
    <name evidence="2" type="ORF">Tcan_01562</name>
</gene>
<evidence type="ECO:0008006" key="4">
    <source>
        <dbReference type="Google" id="ProtNLM"/>
    </source>
</evidence>
<sequence length="146" mass="17621">MNLNYVCKHQHLFPLLVILYSVWILLCSFYDLPSNKTEQLHENITASVQSIRLKRTADSFDDEFKLNLRGLDLYRYRWTILERDFCSKRYPHLFMLIVVHTAVPHFKERQAIREMWGDIRLYYKVLLKLTFYLSTFSPLSRSNKQP</sequence>
<keyword evidence="1" id="KW-1133">Transmembrane helix</keyword>
<dbReference type="OrthoDB" id="2139606at2759"/>
<name>A0A0B2UYY8_TOXCA</name>
<dbReference type="AlphaFoldDB" id="A0A0B2UYY8"/>
<evidence type="ECO:0000313" key="3">
    <source>
        <dbReference type="Proteomes" id="UP000031036"/>
    </source>
</evidence>
<dbReference type="Proteomes" id="UP000031036">
    <property type="component" value="Unassembled WGS sequence"/>
</dbReference>
<keyword evidence="3" id="KW-1185">Reference proteome</keyword>
<protein>
    <recommendedName>
        <fullName evidence="4">Hexosyltransferase</fullName>
    </recommendedName>
</protein>
<keyword evidence="1" id="KW-0812">Transmembrane</keyword>